<comment type="caution">
    <text evidence="8">The sequence shown here is derived from an EMBL/GenBank/DDBJ whole genome shotgun (WGS) entry which is preliminary data.</text>
</comment>
<evidence type="ECO:0000259" key="7">
    <source>
        <dbReference type="PROSITE" id="PS50110"/>
    </source>
</evidence>
<dbReference type="EMBL" id="WSTA01000057">
    <property type="protein sequence ID" value="MWB99353.1"/>
    <property type="molecule type" value="Genomic_DNA"/>
</dbReference>
<feature type="modified residue" description="4-aspartylphosphate" evidence="5">
    <location>
        <position position="55"/>
    </location>
</feature>
<proteinExistence type="predicted"/>
<feature type="domain" description="HTH luxR-type" evidence="6">
    <location>
        <begin position="143"/>
        <end position="208"/>
    </location>
</feature>
<protein>
    <submittedName>
        <fullName evidence="8">Response regulator</fullName>
    </submittedName>
</protein>
<evidence type="ECO:0000256" key="2">
    <source>
        <dbReference type="ARBA" id="ARBA00023015"/>
    </source>
</evidence>
<organism evidence="8 9">
    <name type="scientific">Agromyces seonyuensis</name>
    <dbReference type="NCBI Taxonomy" id="2662446"/>
    <lineage>
        <taxon>Bacteria</taxon>
        <taxon>Bacillati</taxon>
        <taxon>Actinomycetota</taxon>
        <taxon>Actinomycetes</taxon>
        <taxon>Micrococcales</taxon>
        <taxon>Microbacteriaceae</taxon>
        <taxon>Agromyces</taxon>
    </lineage>
</organism>
<dbReference type="PANTHER" id="PTHR43214:SF24">
    <property type="entry name" value="TRANSCRIPTIONAL REGULATORY PROTEIN NARL-RELATED"/>
    <property type="match status" value="1"/>
</dbReference>
<dbReference type="GO" id="GO:0006355">
    <property type="term" value="P:regulation of DNA-templated transcription"/>
    <property type="evidence" value="ECO:0007669"/>
    <property type="project" value="InterPro"/>
</dbReference>
<keyword evidence="2" id="KW-0805">Transcription regulation</keyword>
<dbReference type="SMART" id="SM00448">
    <property type="entry name" value="REC"/>
    <property type="match status" value="1"/>
</dbReference>
<sequence>MGIRVIVADDHPVVRAGIAGLLADADGIEVVGQAADGAEAAALAAAEHPDVVLMDLRMPVLDGAAATARILADARDGARATRVLVLTTYEGDEQVIGAIEAGASGYLLKAAPEAEILAGVRAVAAGETVLAPSIAAKLVTRMQAGSVPALSPRELDVLRLVAAGRSNPEIARSLFIGEATVKTHLSHVFEKLGVDDRTRAVTRAMELGLL</sequence>
<accession>A0A6I4NYG4</accession>
<dbReference type="PANTHER" id="PTHR43214">
    <property type="entry name" value="TWO-COMPONENT RESPONSE REGULATOR"/>
    <property type="match status" value="1"/>
</dbReference>
<evidence type="ECO:0000313" key="9">
    <source>
        <dbReference type="Proteomes" id="UP000438182"/>
    </source>
</evidence>
<dbReference type="GO" id="GO:0000160">
    <property type="term" value="P:phosphorelay signal transduction system"/>
    <property type="evidence" value="ECO:0007669"/>
    <property type="project" value="InterPro"/>
</dbReference>
<dbReference type="SUPFAM" id="SSF46894">
    <property type="entry name" value="C-terminal effector domain of the bipartite response regulators"/>
    <property type="match status" value="1"/>
</dbReference>
<evidence type="ECO:0000256" key="3">
    <source>
        <dbReference type="ARBA" id="ARBA00023125"/>
    </source>
</evidence>
<dbReference type="GO" id="GO:0003677">
    <property type="term" value="F:DNA binding"/>
    <property type="evidence" value="ECO:0007669"/>
    <property type="project" value="UniProtKB-KW"/>
</dbReference>
<dbReference type="InterPro" id="IPR011006">
    <property type="entry name" value="CheY-like_superfamily"/>
</dbReference>
<dbReference type="InterPro" id="IPR039420">
    <property type="entry name" value="WalR-like"/>
</dbReference>
<gene>
    <name evidence="8" type="ORF">GB864_12450</name>
</gene>
<dbReference type="RefSeq" id="WP_160425529.1">
    <property type="nucleotide sequence ID" value="NZ_WSTA01000057.1"/>
</dbReference>
<dbReference type="Pfam" id="PF00072">
    <property type="entry name" value="Response_reg"/>
    <property type="match status" value="1"/>
</dbReference>
<evidence type="ECO:0000256" key="5">
    <source>
        <dbReference type="PROSITE-ProRule" id="PRU00169"/>
    </source>
</evidence>
<keyword evidence="9" id="KW-1185">Reference proteome</keyword>
<dbReference type="Pfam" id="PF00196">
    <property type="entry name" value="GerE"/>
    <property type="match status" value="1"/>
</dbReference>
<dbReference type="SUPFAM" id="SSF52172">
    <property type="entry name" value="CheY-like"/>
    <property type="match status" value="1"/>
</dbReference>
<dbReference type="PROSITE" id="PS50110">
    <property type="entry name" value="RESPONSE_REGULATORY"/>
    <property type="match status" value="1"/>
</dbReference>
<dbReference type="PRINTS" id="PR00038">
    <property type="entry name" value="HTHLUXR"/>
</dbReference>
<name>A0A6I4NYG4_9MICO</name>
<dbReference type="Proteomes" id="UP000438182">
    <property type="component" value="Unassembled WGS sequence"/>
</dbReference>
<keyword evidence="4" id="KW-0804">Transcription</keyword>
<dbReference type="CDD" id="cd17535">
    <property type="entry name" value="REC_NarL-like"/>
    <property type="match status" value="1"/>
</dbReference>
<dbReference type="PROSITE" id="PS00622">
    <property type="entry name" value="HTH_LUXR_1"/>
    <property type="match status" value="1"/>
</dbReference>
<feature type="domain" description="Response regulatory" evidence="7">
    <location>
        <begin position="4"/>
        <end position="124"/>
    </location>
</feature>
<dbReference type="CDD" id="cd06170">
    <property type="entry name" value="LuxR_C_like"/>
    <property type="match status" value="1"/>
</dbReference>
<dbReference type="InterPro" id="IPR058245">
    <property type="entry name" value="NreC/VraR/RcsB-like_REC"/>
</dbReference>
<evidence type="ECO:0000256" key="1">
    <source>
        <dbReference type="ARBA" id="ARBA00022553"/>
    </source>
</evidence>
<dbReference type="SMART" id="SM00421">
    <property type="entry name" value="HTH_LUXR"/>
    <property type="match status" value="1"/>
</dbReference>
<evidence type="ECO:0000256" key="4">
    <source>
        <dbReference type="ARBA" id="ARBA00023163"/>
    </source>
</evidence>
<dbReference type="InterPro" id="IPR000792">
    <property type="entry name" value="Tscrpt_reg_LuxR_C"/>
</dbReference>
<keyword evidence="1 5" id="KW-0597">Phosphoprotein</keyword>
<dbReference type="Gene3D" id="3.40.50.2300">
    <property type="match status" value="1"/>
</dbReference>
<dbReference type="InterPro" id="IPR001789">
    <property type="entry name" value="Sig_transdc_resp-reg_receiver"/>
</dbReference>
<evidence type="ECO:0000313" key="8">
    <source>
        <dbReference type="EMBL" id="MWB99353.1"/>
    </source>
</evidence>
<dbReference type="InterPro" id="IPR016032">
    <property type="entry name" value="Sig_transdc_resp-reg_C-effctor"/>
</dbReference>
<reference evidence="8 9" key="1">
    <citation type="submission" date="2019-12" db="EMBL/GenBank/DDBJ databases">
        <authorList>
            <person name="Kim Y.S."/>
        </authorList>
    </citation>
    <scope>NUCLEOTIDE SEQUENCE [LARGE SCALE GENOMIC DNA]</scope>
    <source>
        <strain evidence="8 9">MMS17-SY077</strain>
    </source>
</reference>
<dbReference type="AlphaFoldDB" id="A0A6I4NYG4"/>
<dbReference type="PROSITE" id="PS50043">
    <property type="entry name" value="HTH_LUXR_2"/>
    <property type="match status" value="1"/>
</dbReference>
<keyword evidence="3" id="KW-0238">DNA-binding</keyword>
<evidence type="ECO:0000259" key="6">
    <source>
        <dbReference type="PROSITE" id="PS50043"/>
    </source>
</evidence>